<dbReference type="InterPro" id="IPR027417">
    <property type="entry name" value="P-loop_NTPase"/>
</dbReference>
<dbReference type="Pfam" id="PF21448">
    <property type="entry name" value="DNMK"/>
    <property type="match status" value="1"/>
</dbReference>
<proteinExistence type="predicted"/>
<name>A0A7S6R8K2_9CAUD</name>
<dbReference type="Proteomes" id="UP000593603">
    <property type="component" value="Segment"/>
</dbReference>
<dbReference type="GO" id="GO:0016301">
    <property type="term" value="F:kinase activity"/>
    <property type="evidence" value="ECO:0007669"/>
    <property type="project" value="UniProtKB-KW"/>
</dbReference>
<dbReference type="EMBL" id="MT708545">
    <property type="protein sequence ID" value="QOV06109.1"/>
    <property type="molecule type" value="Genomic_DNA"/>
</dbReference>
<evidence type="ECO:0000313" key="1">
    <source>
        <dbReference type="EMBL" id="QOV06109.1"/>
    </source>
</evidence>
<dbReference type="InterPro" id="IPR048444">
    <property type="entry name" value="DNMK"/>
</dbReference>
<keyword evidence="1" id="KW-0808">Transferase</keyword>
<reference evidence="1 2" key="1">
    <citation type="submission" date="2020-07" db="EMBL/GenBank/DDBJ databases">
        <title>Complete genome sequence of Rhizobium japonicum phage Pasto.</title>
        <authorList>
            <person name="Manuel N.S."/>
            <person name="Ravindran A."/>
            <person name="Newkirk H."/>
            <person name="Gonzalez C."/>
            <person name="Young R."/>
            <person name="Liu M."/>
        </authorList>
    </citation>
    <scope>NUCLEOTIDE SEQUENCE [LARGE SCALE GENOMIC DNA]</scope>
</reference>
<sequence>MATEQMLIGLYSPAAQSGKSTVAGILRANHGFKTKSFATALKRMVADLLYSTGFSPEDVGRIMDVDKEAPIPELGDRSFRQLAQTLGTEWGRYLVDKDIWVKVLMNAPERPNLLVIDDVRFENEYEAIKADGGQVWRITRPGVEIATAHISEGALDGFEFDEEIINDGSYDDLEAKVKTALLG</sequence>
<gene>
    <name evidence="1" type="ORF">CPT_Pasto_035</name>
</gene>
<protein>
    <submittedName>
        <fullName evidence="1">DMP kinase</fullName>
    </submittedName>
</protein>
<keyword evidence="1" id="KW-0418">Kinase</keyword>
<organism evidence="1 2">
    <name type="scientific">Rhizobium phage Pasto</name>
    <dbReference type="NCBI Taxonomy" id="2767575"/>
    <lineage>
        <taxon>Viruses</taxon>
        <taxon>Duplodnaviria</taxon>
        <taxon>Heunggongvirae</taxon>
        <taxon>Uroviricota</taxon>
        <taxon>Caudoviricetes</taxon>
        <taxon>Autographivirales</taxon>
        <taxon>Autographivirales incertae sedis</taxon>
        <taxon>Pastovirus</taxon>
        <taxon>Pastovirus pasto</taxon>
    </lineage>
</organism>
<accession>A0A7S6R8K2</accession>
<dbReference type="Gene3D" id="3.40.50.300">
    <property type="entry name" value="P-loop containing nucleotide triphosphate hydrolases"/>
    <property type="match status" value="1"/>
</dbReference>
<evidence type="ECO:0000313" key="2">
    <source>
        <dbReference type="Proteomes" id="UP000593603"/>
    </source>
</evidence>
<dbReference type="SUPFAM" id="SSF52540">
    <property type="entry name" value="P-loop containing nucleoside triphosphate hydrolases"/>
    <property type="match status" value="1"/>
</dbReference>
<keyword evidence="2" id="KW-1185">Reference proteome</keyword>